<keyword evidence="5" id="KW-1185">Reference proteome</keyword>
<dbReference type="GO" id="GO:0003677">
    <property type="term" value="F:DNA binding"/>
    <property type="evidence" value="ECO:0007669"/>
    <property type="project" value="InterPro"/>
</dbReference>
<dbReference type="InterPro" id="IPR046367">
    <property type="entry name" value="GapR-like_DNA-bd"/>
</dbReference>
<evidence type="ECO:0000256" key="1">
    <source>
        <dbReference type="HAMAP-Rule" id="MF_00797"/>
    </source>
</evidence>
<evidence type="ECO:0000313" key="5">
    <source>
        <dbReference type="Proteomes" id="UP000198346"/>
    </source>
</evidence>
<dbReference type="RefSeq" id="WP_089411534.1">
    <property type="nucleotide sequence ID" value="NZ_FZQA01000002.1"/>
</dbReference>
<dbReference type="Pfam" id="PF10073">
    <property type="entry name" value="GapR_DNA-bd"/>
    <property type="match status" value="1"/>
</dbReference>
<name>A0A239PNX3_9PROT</name>
<dbReference type="OrthoDB" id="9813793at2"/>
<proteinExistence type="inferred from homology"/>
<evidence type="ECO:0000256" key="2">
    <source>
        <dbReference type="SAM" id="Coils"/>
    </source>
</evidence>
<organism evidence="4 5">
    <name type="scientific">Amphiplicatus metriothermophilus</name>
    <dbReference type="NCBI Taxonomy" id="1519374"/>
    <lineage>
        <taxon>Bacteria</taxon>
        <taxon>Pseudomonadati</taxon>
        <taxon>Pseudomonadota</taxon>
        <taxon>Alphaproteobacteria</taxon>
        <taxon>Parvularculales</taxon>
        <taxon>Parvularculaceae</taxon>
        <taxon>Amphiplicatus</taxon>
    </lineage>
</organism>
<reference evidence="4 5" key="1">
    <citation type="submission" date="2017-07" db="EMBL/GenBank/DDBJ databases">
        <authorList>
            <person name="Sun Z.S."/>
            <person name="Albrecht U."/>
            <person name="Echele G."/>
            <person name="Lee C.C."/>
        </authorList>
    </citation>
    <scope>NUCLEOTIDE SEQUENCE [LARGE SCALE GENOMIC DNA]</scope>
    <source>
        <strain evidence="4 5">CGMCC 1.12710</strain>
    </source>
</reference>
<dbReference type="EMBL" id="FZQA01000002">
    <property type="protein sequence ID" value="SNT71994.1"/>
    <property type="molecule type" value="Genomic_DNA"/>
</dbReference>
<comment type="similarity">
    <text evidence="1">Belongs to the UPF0335 family.</text>
</comment>
<feature type="domain" description="GapR-like DNA-binding" evidence="3">
    <location>
        <begin position="18"/>
        <end position="89"/>
    </location>
</feature>
<evidence type="ECO:0000259" key="3">
    <source>
        <dbReference type="Pfam" id="PF10073"/>
    </source>
</evidence>
<feature type="coiled-coil region" evidence="2">
    <location>
        <begin position="22"/>
        <end position="49"/>
    </location>
</feature>
<accession>A0A239PNX3</accession>
<gene>
    <name evidence="4" type="ORF">SAMN06297382_1016</name>
</gene>
<evidence type="ECO:0000313" key="4">
    <source>
        <dbReference type="EMBL" id="SNT71994.1"/>
    </source>
</evidence>
<dbReference type="AlphaFoldDB" id="A0A239PNX3"/>
<dbReference type="HAMAP" id="MF_00797">
    <property type="entry name" value="UPF0335"/>
    <property type="match status" value="1"/>
</dbReference>
<keyword evidence="2" id="KW-0175">Coiled coil</keyword>
<dbReference type="NCBIfam" id="NF010247">
    <property type="entry name" value="PRK13694.1"/>
    <property type="match status" value="1"/>
</dbReference>
<protein>
    <recommendedName>
        <fullName evidence="1">UPF0335 protein SAMN06297382_1016</fullName>
    </recommendedName>
</protein>
<dbReference type="Proteomes" id="UP000198346">
    <property type="component" value="Unassembled WGS sequence"/>
</dbReference>
<sequence length="91" mass="10026">MADGSATLKTATGAGGVAAERLRSFIERVERLEEEKAAIAGDIKEVYAEAKGEGYDTKILRQVIRLRKMDRAERQEQEALLELYLSALGEA</sequence>
<dbReference type="InterPro" id="IPR018753">
    <property type="entry name" value="GapR-like"/>
</dbReference>